<feature type="compositionally biased region" description="Gly residues" evidence="1">
    <location>
        <begin position="13"/>
        <end position="29"/>
    </location>
</feature>
<dbReference type="Proteomes" id="UP000501237">
    <property type="component" value="Chromosome"/>
</dbReference>
<sequence length="71" mass="7484">MLDGTVGSDKGRGGGSQGYGESKGPGFEHGGSPERVDVSGERCNEYEKPDMNAKVFHSHFQKVSISVSQGP</sequence>
<dbReference type="EMBL" id="AP022642">
    <property type="protein sequence ID" value="BCA30613.1"/>
    <property type="molecule type" value="Genomic_DNA"/>
</dbReference>
<reference evidence="2 3" key="1">
    <citation type="journal article" date="2020" name="Microbiol. Resour. Announc.">
        <title>Complete genome sequence of Pseudomonas otitidis strain MrB4, isolated from Lake Biwa in Japan.</title>
        <authorList>
            <person name="Miyazaki K."/>
            <person name="Hase E."/>
            <person name="Maruya T."/>
        </authorList>
    </citation>
    <scope>NUCLEOTIDE SEQUENCE [LARGE SCALE GENOMIC DNA]</scope>
    <source>
        <strain evidence="2 3">MrB4</strain>
    </source>
</reference>
<accession>A0A679GIP9</accession>
<organism evidence="2 3">
    <name type="scientific">Metapseudomonas otitidis</name>
    <dbReference type="NCBI Taxonomy" id="319939"/>
    <lineage>
        <taxon>Bacteria</taxon>
        <taxon>Pseudomonadati</taxon>
        <taxon>Pseudomonadota</taxon>
        <taxon>Gammaproteobacteria</taxon>
        <taxon>Pseudomonadales</taxon>
        <taxon>Pseudomonadaceae</taxon>
        <taxon>Metapseudomonas</taxon>
    </lineage>
</organism>
<evidence type="ECO:0000256" key="1">
    <source>
        <dbReference type="SAM" id="MobiDB-lite"/>
    </source>
</evidence>
<evidence type="ECO:0000313" key="3">
    <source>
        <dbReference type="Proteomes" id="UP000501237"/>
    </source>
</evidence>
<gene>
    <name evidence="2" type="ORF">PtoMrB4_45900</name>
</gene>
<feature type="region of interest" description="Disordered" evidence="1">
    <location>
        <begin position="1"/>
        <end position="39"/>
    </location>
</feature>
<evidence type="ECO:0000313" key="2">
    <source>
        <dbReference type="EMBL" id="BCA30613.1"/>
    </source>
</evidence>
<dbReference type="KEGG" id="poj:PtoMrB4_45900"/>
<protein>
    <submittedName>
        <fullName evidence="2">Uncharacterized protein</fullName>
    </submittedName>
</protein>
<proteinExistence type="predicted"/>
<dbReference type="AlphaFoldDB" id="A0A679GIP9"/>
<name>A0A679GIP9_9GAMM</name>